<dbReference type="Gene3D" id="3.40.720.10">
    <property type="entry name" value="Alkaline Phosphatase, subunit A"/>
    <property type="match status" value="1"/>
</dbReference>
<name>A0A1Y1KM57_PHOPY</name>
<protein>
    <recommendedName>
        <fullName evidence="8">Sulfatase N-terminal domain-containing protein</fullName>
    </recommendedName>
</protein>
<proteinExistence type="inferred from homology"/>
<dbReference type="CDD" id="cd16030">
    <property type="entry name" value="iduronate-2-sulfatase"/>
    <property type="match status" value="1"/>
</dbReference>
<dbReference type="PROSITE" id="PS00149">
    <property type="entry name" value="SULFATASE_2"/>
    <property type="match status" value="1"/>
</dbReference>
<dbReference type="InterPro" id="IPR024607">
    <property type="entry name" value="Sulfatase_CS"/>
</dbReference>
<dbReference type="Pfam" id="PF00884">
    <property type="entry name" value="Sulfatase"/>
    <property type="match status" value="1"/>
</dbReference>
<dbReference type="Proteomes" id="UP000327044">
    <property type="component" value="Unassembled WGS sequence"/>
</dbReference>
<dbReference type="InterPro" id="IPR035874">
    <property type="entry name" value="IDS"/>
</dbReference>
<keyword evidence="4 7" id="KW-0732">Signal</keyword>
<keyword evidence="5" id="KW-0378">Hydrolase</keyword>
<dbReference type="InParanoid" id="A0A1Y1KM57"/>
<dbReference type="GO" id="GO:0004423">
    <property type="term" value="F:iduronate-2-sulfatase activity"/>
    <property type="evidence" value="ECO:0007669"/>
    <property type="project" value="InterPro"/>
</dbReference>
<evidence type="ECO:0000256" key="4">
    <source>
        <dbReference type="ARBA" id="ARBA00022729"/>
    </source>
</evidence>
<dbReference type="OrthoDB" id="96314at2759"/>
<dbReference type="AlphaFoldDB" id="A0A1Y1KM57"/>
<evidence type="ECO:0000256" key="2">
    <source>
        <dbReference type="ARBA" id="ARBA00008779"/>
    </source>
</evidence>
<keyword evidence="3" id="KW-0479">Metal-binding</keyword>
<accession>A0A1Y1KM57</accession>
<keyword evidence="6" id="KW-0106">Calcium</keyword>
<dbReference type="InterPro" id="IPR017850">
    <property type="entry name" value="Alkaline_phosphatase_core_sf"/>
</dbReference>
<evidence type="ECO:0000313" key="11">
    <source>
        <dbReference type="Proteomes" id="UP000327044"/>
    </source>
</evidence>
<dbReference type="FunCoup" id="A0A1Y1KM57">
    <property type="interactions" value="341"/>
</dbReference>
<feature type="domain" description="Sulfatase N-terminal" evidence="8">
    <location>
        <begin position="23"/>
        <end position="372"/>
    </location>
</feature>
<dbReference type="InterPro" id="IPR000917">
    <property type="entry name" value="Sulfatase_N"/>
</dbReference>
<evidence type="ECO:0000256" key="1">
    <source>
        <dbReference type="ARBA" id="ARBA00001913"/>
    </source>
</evidence>
<reference evidence="9" key="1">
    <citation type="journal article" date="2016" name="Sci. Rep.">
        <title>Molecular characterization of firefly nuptial gifts: a multi-omics approach sheds light on postcopulatory sexual selection.</title>
        <authorList>
            <person name="Al-Wathiqui N."/>
            <person name="Fallon T.R."/>
            <person name="South A."/>
            <person name="Weng J.K."/>
            <person name="Lewis S.M."/>
        </authorList>
    </citation>
    <scope>NUCLEOTIDE SEQUENCE</scope>
</reference>
<organism evidence="9">
    <name type="scientific">Photinus pyralis</name>
    <name type="common">Common eastern firefly</name>
    <name type="synonym">Lampyris pyralis</name>
    <dbReference type="NCBI Taxonomy" id="7054"/>
    <lineage>
        <taxon>Eukaryota</taxon>
        <taxon>Metazoa</taxon>
        <taxon>Ecdysozoa</taxon>
        <taxon>Arthropoda</taxon>
        <taxon>Hexapoda</taxon>
        <taxon>Insecta</taxon>
        <taxon>Pterygota</taxon>
        <taxon>Neoptera</taxon>
        <taxon>Endopterygota</taxon>
        <taxon>Coleoptera</taxon>
        <taxon>Polyphaga</taxon>
        <taxon>Elateriformia</taxon>
        <taxon>Elateroidea</taxon>
        <taxon>Lampyridae</taxon>
        <taxon>Lampyrinae</taxon>
        <taxon>Photinus</taxon>
    </lineage>
</organism>
<dbReference type="SUPFAM" id="SSF53649">
    <property type="entry name" value="Alkaline phosphatase-like"/>
    <property type="match status" value="1"/>
</dbReference>
<keyword evidence="11" id="KW-1185">Reference proteome</keyword>
<evidence type="ECO:0000256" key="3">
    <source>
        <dbReference type="ARBA" id="ARBA00022723"/>
    </source>
</evidence>
<evidence type="ECO:0000256" key="6">
    <source>
        <dbReference type="ARBA" id="ARBA00022837"/>
    </source>
</evidence>
<comment type="cofactor">
    <cofactor evidence="1">
        <name>Ca(2+)</name>
        <dbReference type="ChEBI" id="CHEBI:29108"/>
    </cofactor>
</comment>
<evidence type="ECO:0000256" key="7">
    <source>
        <dbReference type="SAM" id="SignalP"/>
    </source>
</evidence>
<dbReference type="PANTHER" id="PTHR45953:SF1">
    <property type="entry name" value="IDURONATE 2-SULFATASE"/>
    <property type="match status" value="1"/>
</dbReference>
<sequence length="514" mass="58939">MFKQITFLLLIITAVEKSYQRKPNVLFIIVDDLRPSLGIYGDDNARTPNIDALAKKSAVFTNVFAQQALCAPSRNSFLTSRRPDSLHLYDFNSYWRDVAGNFTTIPQLFKENGYYTHSIGKVFHPGKSSNFTDDSLYSWSRSPYHPPTEKYKNAKVCVTRNGLAQNILCPVIVNEQPGGSLPDLESLSAAKDFLKYHKQISTLPYFLAVGFHKPHIPLKFPIEYLRYHPFENVKIPPNHFRPPGLPNVAWNPWIDLRERDDIKALNVSFPFGSLSDYTIKRIVQHYNSAVTYIDDLVGELLQNIDKNTIVVILGDHGWSMGEHGEFSKYSNYDIATKVPLIIRVPGVTNFQRIIPQLVELVDLFPTLVDITNVTRNLGTCSVDGANSHLCTEGRSLAPLISPTFNLKATPWKTAVFTQYPRPGEYPTWKPNSDSPKLKDINIMGYSIRTDQYKYTEWISFDHRNFSADWNKIFGQELYDHYLDPNENLNLATRPEMNETVYLLRKQLRLGWRHV</sequence>
<reference evidence="10 11" key="2">
    <citation type="journal article" date="2018" name="Elife">
        <title>Firefly genomes illuminate parallel origins of bioluminescence in beetles.</title>
        <authorList>
            <person name="Fallon T.R."/>
            <person name="Lower S.E."/>
            <person name="Chang C.H."/>
            <person name="Bessho-Uehara M."/>
            <person name="Martin G.J."/>
            <person name="Bewick A.J."/>
            <person name="Behringer M."/>
            <person name="Debat H.J."/>
            <person name="Wong I."/>
            <person name="Day J.C."/>
            <person name="Suvorov A."/>
            <person name="Silva C.J."/>
            <person name="Stanger-Hall K.F."/>
            <person name="Hall D.W."/>
            <person name="Schmitz R.J."/>
            <person name="Nelson D.R."/>
            <person name="Lewis S.M."/>
            <person name="Shigenobu S."/>
            <person name="Bybee S.M."/>
            <person name="Larracuente A.M."/>
            <person name="Oba Y."/>
            <person name="Weng J.K."/>
        </authorList>
    </citation>
    <scope>NUCLEOTIDE SEQUENCE [LARGE SCALE GENOMIC DNA]</scope>
    <source>
        <strain evidence="10">1611_PpyrPB1</strain>
        <tissue evidence="10">Whole body</tissue>
    </source>
</reference>
<dbReference type="EMBL" id="GEZM01081383">
    <property type="protein sequence ID" value="JAV61672.1"/>
    <property type="molecule type" value="Transcribed_RNA"/>
</dbReference>
<evidence type="ECO:0000313" key="10">
    <source>
        <dbReference type="EMBL" id="KAB0798883.1"/>
    </source>
</evidence>
<comment type="similarity">
    <text evidence="2">Belongs to the sulfatase family.</text>
</comment>
<gene>
    <name evidence="10" type="ORF">PPYR_06763</name>
</gene>
<feature type="chain" id="PRO_5011907281" description="Sulfatase N-terminal domain-containing protein" evidence="7">
    <location>
        <begin position="21"/>
        <end position="514"/>
    </location>
</feature>
<dbReference type="EMBL" id="GEZM01081385">
    <property type="protein sequence ID" value="JAV61668.1"/>
    <property type="molecule type" value="Transcribed_RNA"/>
</dbReference>
<dbReference type="PANTHER" id="PTHR45953">
    <property type="entry name" value="IDURONATE 2-SULFATASE"/>
    <property type="match status" value="1"/>
</dbReference>
<feature type="signal peptide" evidence="7">
    <location>
        <begin position="1"/>
        <end position="20"/>
    </location>
</feature>
<dbReference type="GO" id="GO:0005737">
    <property type="term" value="C:cytoplasm"/>
    <property type="evidence" value="ECO:0007669"/>
    <property type="project" value="TreeGrafter"/>
</dbReference>
<dbReference type="EMBL" id="VVIM01000005">
    <property type="protein sequence ID" value="KAB0798883.1"/>
    <property type="molecule type" value="Genomic_DNA"/>
</dbReference>
<dbReference type="GO" id="GO:0046872">
    <property type="term" value="F:metal ion binding"/>
    <property type="evidence" value="ECO:0007669"/>
    <property type="project" value="UniProtKB-KW"/>
</dbReference>
<evidence type="ECO:0000256" key="5">
    <source>
        <dbReference type="ARBA" id="ARBA00022801"/>
    </source>
</evidence>
<reference evidence="10" key="3">
    <citation type="submission" date="2019-08" db="EMBL/GenBank/DDBJ databases">
        <authorList>
            <consortium name="Photinus pyralis genome working group"/>
            <person name="Fallon T.R."/>
            <person name="Sander Lower S.E."/>
            <person name="Weng J.-K."/>
        </authorList>
    </citation>
    <scope>NUCLEOTIDE SEQUENCE</scope>
    <source>
        <strain evidence="10">1611_PpyrPB1</strain>
        <tissue evidence="10">Whole body</tissue>
    </source>
</reference>
<evidence type="ECO:0000259" key="8">
    <source>
        <dbReference type="Pfam" id="PF00884"/>
    </source>
</evidence>
<evidence type="ECO:0000313" key="9">
    <source>
        <dbReference type="EMBL" id="JAV61668.1"/>
    </source>
</evidence>